<feature type="non-terminal residue" evidence="1">
    <location>
        <position position="1"/>
    </location>
</feature>
<name>X0ZFH3_9ZZZZ</name>
<accession>X0ZFH3</accession>
<comment type="caution">
    <text evidence="1">The sequence shown here is derived from an EMBL/GenBank/DDBJ whole genome shotgun (WGS) entry which is preliminary data.</text>
</comment>
<organism evidence="1">
    <name type="scientific">marine sediment metagenome</name>
    <dbReference type="NCBI Taxonomy" id="412755"/>
    <lineage>
        <taxon>unclassified sequences</taxon>
        <taxon>metagenomes</taxon>
        <taxon>ecological metagenomes</taxon>
    </lineage>
</organism>
<protein>
    <submittedName>
        <fullName evidence="1">Uncharacterized protein</fullName>
    </submittedName>
</protein>
<evidence type="ECO:0000313" key="1">
    <source>
        <dbReference type="EMBL" id="GAG68420.1"/>
    </source>
</evidence>
<gene>
    <name evidence="1" type="ORF">S01H4_15305</name>
</gene>
<sequence length="41" mass="4745">IELNKDGTLRDYDENSNYFKKHKNLGPIILLDKINDRLNGG</sequence>
<dbReference type="AlphaFoldDB" id="X0ZFH3"/>
<dbReference type="EMBL" id="BART01006710">
    <property type="protein sequence ID" value="GAG68420.1"/>
    <property type="molecule type" value="Genomic_DNA"/>
</dbReference>
<reference evidence="1" key="1">
    <citation type="journal article" date="2014" name="Front. Microbiol.">
        <title>High frequency of phylogenetically diverse reductive dehalogenase-homologous genes in deep subseafloor sedimentary metagenomes.</title>
        <authorList>
            <person name="Kawai M."/>
            <person name="Futagami T."/>
            <person name="Toyoda A."/>
            <person name="Takaki Y."/>
            <person name="Nishi S."/>
            <person name="Hori S."/>
            <person name="Arai W."/>
            <person name="Tsubouchi T."/>
            <person name="Morono Y."/>
            <person name="Uchiyama I."/>
            <person name="Ito T."/>
            <person name="Fujiyama A."/>
            <person name="Inagaki F."/>
            <person name="Takami H."/>
        </authorList>
    </citation>
    <scope>NUCLEOTIDE SEQUENCE</scope>
    <source>
        <strain evidence="1">Expedition CK06-06</strain>
    </source>
</reference>
<proteinExistence type="predicted"/>